<dbReference type="GO" id="GO:0009073">
    <property type="term" value="P:aromatic amino acid family biosynthetic process"/>
    <property type="evidence" value="ECO:0007669"/>
    <property type="project" value="UniProtKB-UniRule"/>
</dbReference>
<evidence type="ECO:0000313" key="28">
    <source>
        <dbReference type="EMBL" id="KAF4313677.1"/>
    </source>
</evidence>
<name>A0A8H4NG32_9PEZI</name>
<dbReference type="InterPro" id="IPR001986">
    <property type="entry name" value="Enolpyruvate_Tfrase_dom"/>
</dbReference>
<dbReference type="FunFam" id="3.20.20.70:FF:000135">
    <property type="entry name" value="Pentafunctional AROM polypeptide"/>
    <property type="match status" value="1"/>
</dbReference>
<feature type="binding site" evidence="21">
    <location>
        <begin position="116"/>
        <end position="119"/>
    </location>
    <ligand>
        <name>NAD(+)</name>
        <dbReference type="ChEBI" id="CHEBI:57540"/>
    </ligand>
</feature>
<protein>
    <recommendedName>
        <fullName evidence="21">Pentafunctional AROM polypeptide</fullName>
    </recommendedName>
    <domain>
        <recommendedName>
            <fullName evidence="21">3-dehydroquinate synthase</fullName>
            <shortName evidence="21">DHQS</shortName>
            <ecNumber evidence="21">4.2.3.4</ecNumber>
        </recommendedName>
    </domain>
    <domain>
        <recommendedName>
            <fullName evidence="21">3-phosphoshikimate 1-carboxyvinyltransferase</fullName>
            <ecNumber evidence="21">2.5.1.19</ecNumber>
        </recommendedName>
        <alternativeName>
            <fullName evidence="21">5-enolpyruvylshikimate-3-phosphate synthase</fullName>
            <shortName evidence="21">EPSP synthase</shortName>
            <shortName evidence="21">EPSPS</shortName>
        </alternativeName>
    </domain>
    <domain>
        <recommendedName>
            <fullName evidence="21">Shikimate kinase</fullName>
            <shortName evidence="21">SK</shortName>
            <ecNumber evidence="21">2.7.1.71</ecNumber>
        </recommendedName>
    </domain>
    <domain>
        <recommendedName>
            <fullName evidence="21">3-dehydroquinate dehydratase</fullName>
            <shortName evidence="21">3-dehydroquinase</shortName>
            <ecNumber evidence="21">4.2.1.10</ecNumber>
        </recommendedName>
    </domain>
    <domain>
        <recommendedName>
            <fullName evidence="21">Shikimate dehydrogenase</fullName>
            <ecNumber evidence="21">1.1.1.25</ecNumber>
        </recommendedName>
    </domain>
</protein>
<comment type="catalytic activity">
    <reaction evidence="21 22">
        <text>3-dehydroquinate = 3-dehydroshikimate + H2O</text>
        <dbReference type="Rhea" id="RHEA:21096"/>
        <dbReference type="ChEBI" id="CHEBI:15377"/>
        <dbReference type="ChEBI" id="CHEBI:16630"/>
        <dbReference type="ChEBI" id="CHEBI:32364"/>
        <dbReference type="EC" id="4.2.1.10"/>
    </reaction>
</comment>
<keyword evidence="16 21" id="KW-0456">Lyase</keyword>
<dbReference type="GO" id="GO:0046872">
    <property type="term" value="F:metal ion binding"/>
    <property type="evidence" value="ECO:0007669"/>
    <property type="project" value="UniProtKB-UniRule"/>
</dbReference>
<reference evidence="28" key="1">
    <citation type="submission" date="2020-04" db="EMBL/GenBank/DDBJ databases">
        <title>Genome Assembly and Annotation of Botryosphaeria dothidea sdau 11-99, a Latent Pathogen of Apple Fruit Ring Rot in China.</title>
        <authorList>
            <person name="Yu C."/>
            <person name="Diao Y."/>
            <person name="Lu Q."/>
            <person name="Zhao J."/>
            <person name="Cui S."/>
            <person name="Peng C."/>
            <person name="He B."/>
            <person name="Liu H."/>
        </authorList>
    </citation>
    <scope>NUCLEOTIDE SEQUENCE [LARGE SCALE GENOMIC DNA]</scope>
    <source>
        <strain evidence="28">Sdau11-99</strain>
    </source>
</reference>
<keyword evidence="11 21" id="KW-0862">Zinc</keyword>
<feature type="domain" description="3-dehydroquinate synthase C-terminal" evidence="27">
    <location>
        <begin position="224"/>
        <end position="387"/>
    </location>
</feature>
<dbReference type="GO" id="GO:0003866">
    <property type="term" value="F:3-phosphoshikimate 1-carboxyvinyltransferase activity"/>
    <property type="evidence" value="ECO:0007669"/>
    <property type="project" value="UniProtKB-UniRule"/>
</dbReference>
<dbReference type="GO" id="GO:0005524">
    <property type="term" value="F:ATP binding"/>
    <property type="evidence" value="ECO:0007669"/>
    <property type="project" value="UniProtKB-UniRule"/>
</dbReference>
<dbReference type="GO" id="GO:0003856">
    <property type="term" value="F:3-dehydroquinate synthase activity"/>
    <property type="evidence" value="ECO:0007669"/>
    <property type="project" value="UniProtKB-UniRule"/>
</dbReference>
<feature type="active site" description="Proton acceptor; for 3-dehydroquinate synthase activity" evidence="21">
    <location>
        <position position="289"/>
    </location>
</feature>
<comment type="pathway">
    <text evidence="3 21 22">Metabolic intermediate biosynthesis; chorismate biosynthesis; chorismate from D-erythrose 4-phosphate and phosphoenolpyruvate: step 5/7.</text>
</comment>
<feature type="binding site" evidence="21">
    <location>
        <position position="179"/>
    </location>
    <ligand>
        <name>7-phospho-2-dehydro-3-deoxy-D-arabino-heptonate</name>
        <dbReference type="ChEBI" id="CHEBI:58394"/>
    </ligand>
</feature>
<feature type="domain" description="Enolpyruvate transferase" evidence="23">
    <location>
        <begin position="441"/>
        <end position="868"/>
    </location>
</feature>
<dbReference type="Gene3D" id="1.20.1090.10">
    <property type="entry name" value="Dehydroquinate synthase-like - alpha domain"/>
    <property type="match status" value="1"/>
</dbReference>
<evidence type="ECO:0000259" key="23">
    <source>
        <dbReference type="Pfam" id="PF00275"/>
    </source>
</evidence>
<dbReference type="InterPro" id="IPR006264">
    <property type="entry name" value="EPSP_synthase"/>
</dbReference>
<comment type="pathway">
    <text evidence="21 22">Metabolic intermediate biosynthesis; chorismate biosynthesis; chorismate from D-erythrose 4-phosphate and phosphoenolpyruvate: step 2/7.</text>
</comment>
<dbReference type="HAMAP" id="MF_00210">
    <property type="entry name" value="EPSP_synth"/>
    <property type="match status" value="1"/>
</dbReference>
<feature type="binding site" evidence="21">
    <location>
        <position position="194"/>
    </location>
    <ligand>
        <name>NAD(+)</name>
        <dbReference type="ChEBI" id="CHEBI:57540"/>
    </ligand>
</feature>
<evidence type="ECO:0000256" key="6">
    <source>
        <dbReference type="ARBA" id="ARBA00022605"/>
    </source>
</evidence>
<evidence type="ECO:0000313" key="29">
    <source>
        <dbReference type="Proteomes" id="UP000572817"/>
    </source>
</evidence>
<feature type="active site" description="Schiff-base intermediate with substrate; for 3-dehydroquinate dehydratase activity" evidence="21">
    <location>
        <position position="1239"/>
    </location>
</feature>
<keyword evidence="9 21" id="KW-0547">Nucleotide-binding</keyword>
<dbReference type="SUPFAM" id="SSF55205">
    <property type="entry name" value="EPT/RTPC-like"/>
    <property type="match status" value="1"/>
</dbReference>
<dbReference type="UniPathway" id="UPA00053">
    <property type="reaction ID" value="UER00085"/>
</dbReference>
<feature type="binding site" evidence="21">
    <location>
        <begin position="903"/>
        <end position="910"/>
    </location>
    <ligand>
        <name>ATP</name>
        <dbReference type="ChEBI" id="CHEBI:30616"/>
    </ligand>
</feature>
<dbReference type="NCBIfam" id="TIGR01357">
    <property type="entry name" value="aroB"/>
    <property type="match status" value="1"/>
</dbReference>
<dbReference type="SUPFAM" id="SSF51735">
    <property type="entry name" value="NAD(P)-binding Rossmann-fold domains"/>
    <property type="match status" value="1"/>
</dbReference>
<dbReference type="Gene3D" id="3.40.50.1970">
    <property type="match status" value="1"/>
</dbReference>
<dbReference type="InterPro" id="IPR031322">
    <property type="entry name" value="Shikimate/glucono_kinase"/>
</dbReference>
<feature type="region of interest" description="Shikimate kinase" evidence="21">
    <location>
        <begin position="896"/>
        <end position="1088"/>
    </location>
</feature>
<dbReference type="HAMAP" id="MF_03143">
    <property type="entry name" value="Pentafunct_AroM"/>
    <property type="match status" value="1"/>
</dbReference>
<feature type="binding site" evidence="21">
    <location>
        <position position="316"/>
    </location>
    <ligand>
        <name>7-phospho-2-dehydro-3-deoxy-D-arabino-heptonate</name>
        <dbReference type="ChEBI" id="CHEBI:58394"/>
    </ligand>
</feature>
<feature type="active site" description="Proton acceptor; for 3-dehydroquinate synthase activity" evidence="21">
    <location>
        <position position="304"/>
    </location>
</feature>
<dbReference type="InterPro" id="IPR056179">
    <property type="entry name" value="DHQS_C"/>
</dbReference>
<dbReference type="InterPro" id="IPR008289">
    <property type="entry name" value="Pentafunct_AroM"/>
</dbReference>
<dbReference type="PROSITE" id="PS01128">
    <property type="entry name" value="SHIKIMATE_KINASE"/>
    <property type="match status" value="1"/>
</dbReference>
<evidence type="ECO:0000256" key="17">
    <source>
        <dbReference type="ARBA" id="ARBA00023268"/>
    </source>
</evidence>
<feature type="domain" description="Shikimate dehydrogenase substrate binding N-terminal" evidence="25">
    <location>
        <begin position="1329"/>
        <end position="1409"/>
    </location>
</feature>
<evidence type="ECO:0000256" key="21">
    <source>
        <dbReference type="HAMAP-Rule" id="MF_03143"/>
    </source>
</evidence>
<dbReference type="InterPro" id="IPR013792">
    <property type="entry name" value="RNA3'P_cycl/enolpyr_Trfase_a/b"/>
</dbReference>
<dbReference type="FunFam" id="3.65.10.10:FF:000007">
    <property type="entry name" value="Pentafunctional AROM polypeptide"/>
    <property type="match status" value="1"/>
</dbReference>
<comment type="catalytic activity">
    <reaction evidence="21 22">
        <text>7-phospho-2-dehydro-3-deoxy-D-arabino-heptonate = 3-dehydroquinate + phosphate</text>
        <dbReference type="Rhea" id="RHEA:21968"/>
        <dbReference type="ChEBI" id="CHEBI:32364"/>
        <dbReference type="ChEBI" id="CHEBI:43474"/>
        <dbReference type="ChEBI" id="CHEBI:58394"/>
        <dbReference type="EC" id="4.2.3.4"/>
    </reaction>
</comment>
<comment type="similarity">
    <text evidence="21 22">In the C-terminal section; belongs to the shikimate dehydrogenase family.</text>
</comment>
<dbReference type="InterPro" id="IPR030960">
    <property type="entry name" value="DHQS/DOIS_N"/>
</dbReference>
<organism evidence="28 29">
    <name type="scientific">Botryosphaeria dothidea</name>
    <dbReference type="NCBI Taxonomy" id="55169"/>
    <lineage>
        <taxon>Eukaryota</taxon>
        <taxon>Fungi</taxon>
        <taxon>Dikarya</taxon>
        <taxon>Ascomycota</taxon>
        <taxon>Pezizomycotina</taxon>
        <taxon>Dothideomycetes</taxon>
        <taxon>Dothideomycetes incertae sedis</taxon>
        <taxon>Botryosphaeriales</taxon>
        <taxon>Botryosphaeriaceae</taxon>
        <taxon>Botryosphaeria</taxon>
    </lineage>
</organism>
<evidence type="ECO:0000256" key="20">
    <source>
        <dbReference type="ARBA" id="ARBA00054455"/>
    </source>
</evidence>
<dbReference type="FunFam" id="3.40.50.1970:FF:000007">
    <property type="entry name" value="Pentafunctional AROM polypeptide"/>
    <property type="match status" value="1"/>
</dbReference>
<evidence type="ECO:0000256" key="10">
    <source>
        <dbReference type="ARBA" id="ARBA00022777"/>
    </source>
</evidence>
<keyword evidence="14 21" id="KW-0560">Oxidoreductase</keyword>
<dbReference type="Gene3D" id="3.40.50.300">
    <property type="entry name" value="P-loop containing nucleotide triphosphate hydrolases"/>
    <property type="match status" value="1"/>
</dbReference>
<evidence type="ECO:0000259" key="24">
    <source>
        <dbReference type="Pfam" id="PF01761"/>
    </source>
</evidence>
<evidence type="ECO:0000256" key="16">
    <source>
        <dbReference type="ARBA" id="ARBA00023239"/>
    </source>
</evidence>
<feature type="binding site" evidence="21">
    <location>
        <position position="227"/>
    </location>
    <ligand>
        <name>Zn(2+)</name>
        <dbReference type="ChEBI" id="CHEBI:29105"/>
        <note>catalytic</note>
    </ligand>
</feature>
<dbReference type="PIRSF" id="PIRSF000514">
    <property type="entry name" value="Pentafunct_AroM"/>
    <property type="match status" value="1"/>
</dbReference>
<feature type="domain" description="3-dehydroquinate synthase N-terminal" evidence="24">
    <location>
        <begin position="111"/>
        <end position="222"/>
    </location>
</feature>
<feature type="binding site" evidence="21">
    <location>
        <begin position="172"/>
        <end position="173"/>
    </location>
    <ligand>
        <name>NAD(+)</name>
        <dbReference type="ChEBI" id="CHEBI:57540"/>
    </ligand>
</feature>
<dbReference type="EMBL" id="WWBZ02000001">
    <property type="protein sequence ID" value="KAF4313677.1"/>
    <property type="molecule type" value="Genomic_DNA"/>
</dbReference>
<dbReference type="InterPro" id="IPR013785">
    <property type="entry name" value="Aldolase_TIM"/>
</dbReference>
<dbReference type="EC" id="1.1.1.25" evidence="21"/>
<evidence type="ECO:0000256" key="13">
    <source>
        <dbReference type="ARBA" id="ARBA00022857"/>
    </source>
</evidence>
<feature type="binding site" evidence="21">
    <location>
        <position position="195"/>
    </location>
    <ligand>
        <name>7-phospho-2-dehydro-3-deoxy-D-arabino-heptonate</name>
        <dbReference type="ChEBI" id="CHEBI:58394"/>
    </ligand>
</feature>
<keyword evidence="7 21" id="KW-0808">Transferase</keyword>
<dbReference type="Pfam" id="PF08501">
    <property type="entry name" value="Shikimate_dh_N"/>
    <property type="match status" value="1"/>
</dbReference>
<dbReference type="InterPro" id="IPR023193">
    <property type="entry name" value="EPSP_synthase_CS"/>
</dbReference>
<feature type="binding site" evidence="21">
    <location>
        <position position="185"/>
    </location>
    <ligand>
        <name>7-phospho-2-dehydro-3-deoxy-D-arabino-heptonate</name>
        <dbReference type="ChEBI" id="CHEBI:58394"/>
    </ligand>
</feature>
<feature type="binding site" evidence="21">
    <location>
        <position position="279"/>
    </location>
    <ligand>
        <name>7-phospho-2-dehydro-3-deoxy-D-arabino-heptonate</name>
        <dbReference type="ChEBI" id="CHEBI:58394"/>
    </ligand>
</feature>
<comment type="caution">
    <text evidence="21">Lacks conserved residue(s) required for the propagation of feature annotation.</text>
</comment>
<feature type="region of interest" description="3-dehydroquinate synthase" evidence="21">
    <location>
        <begin position="1"/>
        <end position="413"/>
    </location>
</feature>
<dbReference type="SUPFAM" id="SSF56796">
    <property type="entry name" value="Dehydroquinate synthase-like"/>
    <property type="match status" value="1"/>
</dbReference>
<dbReference type="EC" id="2.7.1.71" evidence="21"/>
<comment type="catalytic activity">
    <reaction evidence="21 22">
        <text>shikimate + NADP(+) = 3-dehydroshikimate + NADPH + H(+)</text>
        <dbReference type="Rhea" id="RHEA:17737"/>
        <dbReference type="ChEBI" id="CHEBI:15378"/>
        <dbReference type="ChEBI" id="CHEBI:16630"/>
        <dbReference type="ChEBI" id="CHEBI:36208"/>
        <dbReference type="ChEBI" id="CHEBI:57783"/>
        <dbReference type="ChEBI" id="CHEBI:58349"/>
        <dbReference type="EC" id="1.1.1.25"/>
    </reaction>
</comment>
<dbReference type="InterPro" id="IPR016037">
    <property type="entry name" value="DHQ_synth_AroB"/>
</dbReference>
<dbReference type="Gene3D" id="3.65.10.10">
    <property type="entry name" value="Enolpyruvate transferase domain"/>
    <property type="match status" value="2"/>
</dbReference>
<comment type="caution">
    <text evidence="28">The sequence shown here is derived from an EMBL/GenBank/DDBJ whole genome shotgun (WGS) entry which is preliminary data.</text>
</comment>
<comment type="pathway">
    <text evidence="2 21 22">Metabolic intermediate biosynthesis; chorismate biosynthesis; chorismate from D-erythrose 4-phosphate and phosphoenolpyruvate: step 6/7.</text>
</comment>
<comment type="similarity">
    <text evidence="21 22">In the 2nd section; belongs to the EPSP synthase family.</text>
</comment>
<comment type="similarity">
    <text evidence="21 22">In the 3rd section; belongs to the shikimate kinase family.</text>
</comment>
<dbReference type="FunFam" id="1.20.1090.10:FF:000007">
    <property type="entry name" value="Pentafunctional AROM polypeptide"/>
    <property type="match status" value="1"/>
</dbReference>
<feature type="binding site" evidence="21">
    <location>
        <begin position="293"/>
        <end position="297"/>
    </location>
    <ligand>
        <name>7-phospho-2-dehydro-3-deoxy-D-arabino-heptonate</name>
        <dbReference type="ChEBI" id="CHEBI:58394"/>
    </ligand>
</feature>
<dbReference type="EC" id="4.2.1.10" evidence="21"/>
<dbReference type="Pfam" id="PF01202">
    <property type="entry name" value="SKI"/>
    <property type="match status" value="1"/>
</dbReference>
<dbReference type="PROSITE" id="PS00885">
    <property type="entry name" value="EPSP_SYNTHASE_2"/>
    <property type="match status" value="1"/>
</dbReference>
<evidence type="ECO:0000256" key="7">
    <source>
        <dbReference type="ARBA" id="ARBA00022679"/>
    </source>
</evidence>
<comment type="catalytic activity">
    <reaction evidence="19 21 22">
        <text>shikimate + ATP = 3-phosphoshikimate + ADP + H(+)</text>
        <dbReference type="Rhea" id="RHEA:13121"/>
        <dbReference type="ChEBI" id="CHEBI:15378"/>
        <dbReference type="ChEBI" id="CHEBI:30616"/>
        <dbReference type="ChEBI" id="CHEBI:36208"/>
        <dbReference type="ChEBI" id="CHEBI:145989"/>
        <dbReference type="ChEBI" id="CHEBI:456216"/>
        <dbReference type="EC" id="2.7.1.71"/>
    </reaction>
</comment>
<dbReference type="InterPro" id="IPR018508">
    <property type="entry name" value="3-dehydroquinate_DH_AS"/>
</dbReference>
<keyword evidence="15 21" id="KW-0057">Aromatic amino acid biosynthesis</keyword>
<dbReference type="Gene3D" id="3.40.50.10860">
    <property type="entry name" value="Leucine Dehydrogenase, chain A, domain 1"/>
    <property type="match status" value="1"/>
</dbReference>
<comment type="subcellular location">
    <subcellularLocation>
        <location evidence="1 21 22">Cytoplasm</location>
    </subcellularLocation>
</comment>
<comment type="function">
    <text evidence="20 21 22">The AROM polypeptide catalyzes 5 consecutive enzymatic reactions in prechorismate polyaromatic amino acid biosynthesis.</text>
</comment>
<dbReference type="Gene3D" id="3.20.20.70">
    <property type="entry name" value="Aldolase class I"/>
    <property type="match status" value="1"/>
</dbReference>
<feature type="binding site" evidence="21">
    <location>
        <position position="385"/>
    </location>
    <ligand>
        <name>7-phospho-2-dehydro-3-deoxy-D-arabino-heptonate</name>
        <dbReference type="ChEBI" id="CHEBI:58394"/>
    </ligand>
</feature>
<feature type="binding site" evidence="21">
    <location>
        <begin position="147"/>
        <end position="149"/>
    </location>
    <ligand>
        <name>NAD(+)</name>
        <dbReference type="ChEBI" id="CHEBI:57540"/>
    </ligand>
</feature>
<dbReference type="GO" id="GO:0005737">
    <property type="term" value="C:cytoplasm"/>
    <property type="evidence" value="ECO:0007669"/>
    <property type="project" value="UniProtKB-SubCell"/>
</dbReference>
<dbReference type="CDD" id="cd00464">
    <property type="entry name" value="SK"/>
    <property type="match status" value="1"/>
</dbReference>
<feature type="binding site" evidence="21">
    <location>
        <position position="300"/>
    </location>
    <ligand>
        <name>Zn(2+)</name>
        <dbReference type="ChEBI" id="CHEBI:29105"/>
        <note>catalytic</note>
    </ligand>
</feature>
<dbReference type="CDD" id="cd00502">
    <property type="entry name" value="DHQase_I"/>
    <property type="match status" value="1"/>
</dbReference>
<dbReference type="SUPFAM" id="SSF52540">
    <property type="entry name" value="P-loop containing nucleoside triphosphate hydrolases"/>
    <property type="match status" value="1"/>
</dbReference>
<dbReference type="Proteomes" id="UP000572817">
    <property type="component" value="Unassembled WGS sequence"/>
</dbReference>
<evidence type="ECO:0000256" key="12">
    <source>
        <dbReference type="ARBA" id="ARBA00022840"/>
    </source>
</evidence>
<evidence type="ECO:0000256" key="8">
    <source>
        <dbReference type="ARBA" id="ARBA00022723"/>
    </source>
</evidence>
<comment type="pathway">
    <text evidence="21 22">Metabolic intermediate biosynthesis; chorismate biosynthesis; chorismate from D-erythrose 4-phosphate and phosphoenolpyruvate: step 4/7.</text>
</comment>
<comment type="similarity">
    <text evidence="4">Belongs to the EPSP synthase family.</text>
</comment>
<comment type="subunit">
    <text evidence="21 22">Homodimer.</text>
</comment>
<dbReference type="Pfam" id="PF00275">
    <property type="entry name" value="EPSP_synthase"/>
    <property type="match status" value="1"/>
</dbReference>
<dbReference type="EC" id="4.2.3.4" evidence="21"/>
<evidence type="ECO:0000256" key="4">
    <source>
        <dbReference type="ARBA" id="ARBA00009948"/>
    </source>
</evidence>
<dbReference type="PANTHER" id="PTHR21090:SF5">
    <property type="entry name" value="PENTAFUNCTIONAL AROM POLYPEPTIDE"/>
    <property type="match status" value="1"/>
</dbReference>
<sequence>MSFSRLLHPYFEGHVLGKPPPLVSAQNMNDTTPARSTADGLVKVPVLGKESIVIGNGLWETYIANDLLSTLKSSTYVVITDTNIGPLYLPSFETSFHAHAASSSARLLSRAVPPGEATKCREIKALIEDWMLAQGCTRDTVVVALGGGVVGDLAGFVAATYMRGVRFVQVPTTLLAMVDSSIGGKTAVDTAAGKNLVGAFWQPERIYVDVRFLGSLPRREVVNGFAEVIKTAAIWDEDEFTRLEESAPAVIEALNSKPPNIPSITGILQRAILASARVKAHVISTDERETGLRNLLNFGHSIGHAIEAILAPQVLHGECVSIGMVKEAQLARYLGVLAPSAVARLAKCIASYGLPTTLQDKMVRKRSGGKKCTVDRLVEIMAVDKKNEGAHKKIVLLSGIGRTYEQKASLVADREIRVVLSPAVKVHLGSDSRMPDEVSCTPPGSKSISNRVLILAALSAGTCRLTNFLHSDDTQHMLSALAKLGAASFSWEDDGRVLVVTGNGGELQPCDEELYIGNAGTASRFLTTVAALAKPSPSVDSTILTGNSRMKERPIGPLVASLRDCGIDIEYLEKPGCLPLRIPASGGLKGGEIELTASVSSQYVSSILMSAPYAKEPVTLRLVGGKVISQLYIDMTIAMMRSFGVSVEVTGPNTYHIPCQRYTSPALYEVESDASSATYPLAIAAITGTTCTVPNIGSKSLQGDARFATDVLRPMGCTVVQTDTSTTVTGPPKGQLRALHVDMEPMTDAFLTASVLAAVAGLSASTGTRTTRISGIANQRVKECNRIRAMADQLAKFGVACREFDDGLEIDGRGGVEPEGRGAQGIHCYDDHRVAMSFGVLALAAQRPVLLLDKECTGKTWPGFWDTLSQLWGAGIEGVEPLSPESPVIPVSGGSQKSIVIIGMRGAGKTTMGSWASAHLGWPLLDLDTALEEKTGMDIPAMIKTHGWDFFRREEVGLLGEVLREKGSGYVVACGGGVVESPDARAQLHAWRQGGGAVVLVTRDMEKIVEYLDLDKTRPAYADPTIDTWLRRKDWYQDCSNFHFHSPSVVPQDMAGIAGALGRVLDVATGRGDVLETLRRKEESFFVCLTASNVKELALERVVFGADAVELRVDLLEDPYSLNQGVPTADFVVDQIAWLRSRTSLPLIFTVRTQGQGGRFPDGAHQEALQLYALAARLAIEFIDVEITFPDKLLHEVAAIKGNSKIIASHHDPAGALSWQDGSWIQHLNRALQHGDVIKAVGIATHNDDNLALEHFRTRAAQSLPVPLIALNMGPHGKLSRVLNRFLTPVTHPALPSASAPGQLSAADIRRTRTLLGHDDGVEARGFFVAGAPIVHSRSPAIFDRLFTDAGLPHTYDRFETADAAALRDALRSPTFGGASITIPLKQDVIPLLDAIGPEVEAIGAVNTVVPERIGGGAFVRLVGRNTDWQGIVTVLRQHLLARSSSQSNKQQAGLIAGGGGTARAAVYALHSLGCTPVYLVGRAPEKMAALAASFPAEYSLRVLGAPAEVDGVDVPPSLAVGTVPGDAPIEGPMLEVLRRLLGKGAGGCLLEMAYKPLETQTVLLAKEAGWQTVNGLEVLVGQAVEQFELWTGLEAPCGIAKEAALAV</sequence>
<evidence type="ECO:0000259" key="27">
    <source>
        <dbReference type="Pfam" id="PF24621"/>
    </source>
</evidence>
<feature type="binding site" evidence="21">
    <location>
        <position position="152"/>
    </location>
    <ligand>
        <name>NAD(+)</name>
        <dbReference type="ChEBI" id="CHEBI:57540"/>
    </ligand>
</feature>
<evidence type="ECO:0000256" key="9">
    <source>
        <dbReference type="ARBA" id="ARBA00022741"/>
    </source>
</evidence>
<keyword evidence="6 21" id="KW-0028">Amino-acid biosynthesis</keyword>
<proteinExistence type="inferred from homology"/>
<dbReference type="InterPro" id="IPR041121">
    <property type="entry name" value="SDH_C"/>
</dbReference>
<evidence type="ECO:0000256" key="3">
    <source>
        <dbReference type="ARBA" id="ARBA00004842"/>
    </source>
</evidence>
<dbReference type="PANTHER" id="PTHR21090">
    <property type="entry name" value="AROM/DEHYDROQUINATE SYNTHASE"/>
    <property type="match status" value="1"/>
</dbReference>
<evidence type="ECO:0000256" key="1">
    <source>
        <dbReference type="ARBA" id="ARBA00004496"/>
    </source>
</evidence>
<feature type="binding site" evidence="21">
    <location>
        <position position="223"/>
    </location>
    <ligand>
        <name>NAD(+)</name>
        <dbReference type="ChEBI" id="CHEBI:57540"/>
    </ligand>
</feature>
<comment type="similarity">
    <text evidence="22">In the N-terminal section; belongs to the dehydroquinate synthase family.</text>
</comment>
<feature type="binding site" evidence="21">
    <location>
        <position position="163"/>
    </location>
    <ligand>
        <name>7-phospho-2-dehydro-3-deoxy-D-arabino-heptonate</name>
        <dbReference type="ChEBI" id="CHEBI:58394"/>
    </ligand>
</feature>
<evidence type="ECO:0000256" key="22">
    <source>
        <dbReference type="PIRNR" id="PIRNR000514"/>
    </source>
</evidence>
<keyword evidence="5 21" id="KW-0963">Cytoplasm</keyword>
<dbReference type="Gene3D" id="3.40.50.720">
    <property type="entry name" value="NAD(P)-binding Rossmann-like Domain"/>
    <property type="match status" value="1"/>
</dbReference>
<dbReference type="InterPro" id="IPR027417">
    <property type="entry name" value="P-loop_NTPase"/>
</dbReference>
<dbReference type="GO" id="GO:0009423">
    <property type="term" value="P:chorismate biosynthetic process"/>
    <property type="evidence" value="ECO:0007669"/>
    <property type="project" value="UniProtKB-UniRule"/>
</dbReference>
<comment type="catalytic activity">
    <reaction evidence="18">
        <text>3-phosphoshikimate + phosphoenolpyruvate = 5-O-(1-carboxyvinyl)-3-phosphoshikimate + phosphate</text>
        <dbReference type="Rhea" id="RHEA:21256"/>
        <dbReference type="ChEBI" id="CHEBI:43474"/>
        <dbReference type="ChEBI" id="CHEBI:57701"/>
        <dbReference type="ChEBI" id="CHEBI:58702"/>
        <dbReference type="ChEBI" id="CHEBI:145989"/>
        <dbReference type="EC" id="2.5.1.19"/>
    </reaction>
    <physiologicalReaction direction="left-to-right" evidence="18">
        <dbReference type="Rhea" id="RHEA:21257"/>
    </physiologicalReaction>
</comment>
<dbReference type="NCBIfam" id="TIGR01356">
    <property type="entry name" value="aroA"/>
    <property type="match status" value="1"/>
</dbReference>
<dbReference type="GO" id="GO:0004765">
    <property type="term" value="F:shikimate kinase activity"/>
    <property type="evidence" value="ECO:0007669"/>
    <property type="project" value="UniProtKB-UniRule"/>
</dbReference>
<keyword evidence="10 21" id="KW-0418">Kinase</keyword>
<dbReference type="CDD" id="cd08195">
    <property type="entry name" value="DHQS"/>
    <property type="match status" value="1"/>
</dbReference>
<dbReference type="Pfam" id="PF18317">
    <property type="entry name" value="SDH_C"/>
    <property type="match status" value="1"/>
</dbReference>
<dbReference type="InterPro" id="IPR036968">
    <property type="entry name" value="Enolpyruvate_Tfrase_sf"/>
</dbReference>
<keyword evidence="8 21" id="KW-0479">Metal-binding</keyword>
<keyword evidence="12 21" id="KW-0067">ATP-binding</keyword>
<dbReference type="SUPFAM" id="SSF51569">
    <property type="entry name" value="Aldolase"/>
    <property type="match status" value="1"/>
</dbReference>
<keyword evidence="17 21" id="KW-0511">Multifunctional enzyme</keyword>
<evidence type="ECO:0000256" key="19">
    <source>
        <dbReference type="ARBA" id="ARBA00048567"/>
    </source>
</evidence>
<dbReference type="Pfam" id="PF01761">
    <property type="entry name" value="DHQ_synthase"/>
    <property type="match status" value="1"/>
</dbReference>
<dbReference type="InterPro" id="IPR010110">
    <property type="entry name" value="Shikimate_DH_AroM-type"/>
</dbReference>
<dbReference type="InterPro" id="IPR023000">
    <property type="entry name" value="Shikimate_kinase_CS"/>
</dbReference>
<feature type="binding site" evidence="21">
    <location>
        <begin position="212"/>
        <end position="215"/>
    </location>
    <ligand>
        <name>NAD(+)</name>
        <dbReference type="ChEBI" id="CHEBI:57540"/>
    </ligand>
</feature>
<evidence type="ECO:0000259" key="26">
    <source>
        <dbReference type="Pfam" id="PF18317"/>
    </source>
</evidence>
<evidence type="ECO:0000256" key="11">
    <source>
        <dbReference type="ARBA" id="ARBA00022833"/>
    </source>
</evidence>
<dbReference type="OrthoDB" id="197068at2759"/>
<comment type="similarity">
    <text evidence="21">In the N-terminal section; belongs to the sugar phosphate cyclases superfamily. Dehydroquinate synthase family.</text>
</comment>
<dbReference type="NCBIfam" id="TIGR01809">
    <property type="entry name" value="Shik-DH-AROM"/>
    <property type="match status" value="1"/>
</dbReference>
<keyword evidence="13 21" id="KW-0521">NADP</keyword>
<evidence type="ECO:0000256" key="18">
    <source>
        <dbReference type="ARBA" id="ARBA00044633"/>
    </source>
</evidence>
<feature type="binding site" evidence="21">
    <location>
        <begin position="227"/>
        <end position="230"/>
    </location>
    <ligand>
        <name>7-phospho-2-dehydro-3-deoxy-D-arabino-heptonate</name>
        <dbReference type="ChEBI" id="CHEBI:58394"/>
    </ligand>
</feature>
<dbReference type="Pfam" id="PF01487">
    <property type="entry name" value="DHquinase_I"/>
    <property type="match status" value="1"/>
</dbReference>
<dbReference type="FunFam" id="3.40.50.300:FF:001256">
    <property type="entry name" value="Pentafunctional AROM polypeptide"/>
    <property type="match status" value="1"/>
</dbReference>
<dbReference type="HAMAP" id="MF_00109">
    <property type="entry name" value="Shikimate_kinase"/>
    <property type="match status" value="1"/>
</dbReference>
<evidence type="ECO:0000259" key="25">
    <source>
        <dbReference type="Pfam" id="PF08501"/>
    </source>
</evidence>
<dbReference type="GO" id="GO:0003855">
    <property type="term" value="F:3-dehydroquinate dehydratase activity"/>
    <property type="evidence" value="ECO:0007669"/>
    <property type="project" value="UniProtKB-UniRule"/>
</dbReference>
<dbReference type="InterPro" id="IPR036291">
    <property type="entry name" value="NAD(P)-bd_dom_sf"/>
</dbReference>
<dbReference type="GO" id="GO:0008652">
    <property type="term" value="P:amino acid biosynthetic process"/>
    <property type="evidence" value="ECO:0007669"/>
    <property type="project" value="UniProtKB-KW"/>
</dbReference>
<dbReference type="GO" id="GO:0004764">
    <property type="term" value="F:shikimate 3-dehydrogenase (NADP+) activity"/>
    <property type="evidence" value="ECO:0007669"/>
    <property type="project" value="UniProtKB-UniRule"/>
</dbReference>
<dbReference type="InterPro" id="IPR001381">
    <property type="entry name" value="DHquinase_I"/>
</dbReference>
<dbReference type="FunFam" id="3.65.10.10:FF:000008">
    <property type="entry name" value="Pentafunctional AROM polypeptide"/>
    <property type="match status" value="1"/>
</dbReference>
<accession>A0A8H4NG32</accession>
<feature type="region of interest" description="Shikimate dehydrogenase" evidence="21">
    <location>
        <begin position="1324"/>
        <end position="1608"/>
    </location>
</feature>
<feature type="binding site" evidence="21">
    <location>
        <position position="316"/>
    </location>
    <ligand>
        <name>Zn(2+)</name>
        <dbReference type="ChEBI" id="CHEBI:29105"/>
        <note>catalytic</note>
    </ligand>
</feature>
<dbReference type="PROSITE" id="PS00104">
    <property type="entry name" value="EPSP_SYNTHASE_1"/>
    <property type="match status" value="1"/>
</dbReference>
<dbReference type="SUPFAM" id="SSF53223">
    <property type="entry name" value="Aminoacid dehydrogenase-like, N-terminal domain"/>
    <property type="match status" value="1"/>
</dbReference>
<evidence type="ECO:0000256" key="14">
    <source>
        <dbReference type="ARBA" id="ARBA00023002"/>
    </source>
</evidence>
<keyword evidence="29" id="KW-1185">Reference proteome</keyword>
<evidence type="ECO:0000256" key="2">
    <source>
        <dbReference type="ARBA" id="ARBA00004811"/>
    </source>
</evidence>
<feature type="active site" description="For EPSP synthase activity" evidence="21">
    <location>
        <position position="856"/>
    </location>
</feature>
<feature type="binding site" evidence="21">
    <location>
        <begin position="81"/>
        <end position="83"/>
    </location>
    <ligand>
        <name>NAD(+)</name>
        <dbReference type="ChEBI" id="CHEBI:57540"/>
    </ligand>
</feature>
<dbReference type="Pfam" id="PF24621">
    <property type="entry name" value="DHQS_C"/>
    <property type="match status" value="1"/>
</dbReference>
<comment type="similarity">
    <text evidence="21 22">In the 4th section; belongs to the type-I 3-dehydroquinase family.</text>
</comment>
<dbReference type="PROSITE" id="PS01028">
    <property type="entry name" value="DEHYDROQUINASE_I"/>
    <property type="match status" value="1"/>
</dbReference>
<evidence type="ECO:0000256" key="15">
    <source>
        <dbReference type="ARBA" id="ARBA00023141"/>
    </source>
</evidence>
<comment type="pathway">
    <text evidence="21 22">Metabolic intermediate biosynthesis; chorismate biosynthesis; chorismate from D-erythrose 4-phosphate and phosphoenolpyruvate: step 3/7.</text>
</comment>
<comment type="cofactor">
    <cofactor evidence="21 22">
        <name>Zn(2+)</name>
        <dbReference type="ChEBI" id="CHEBI:29105"/>
    </cofactor>
    <text evidence="21 22">Binds 2 Zn(2+) ions per subunit.</text>
</comment>
<dbReference type="CDD" id="cd01556">
    <property type="entry name" value="EPSP_synthase"/>
    <property type="match status" value="1"/>
</dbReference>
<dbReference type="InterPro" id="IPR000623">
    <property type="entry name" value="Shikimate_kinase/TSH1"/>
</dbReference>
<gene>
    <name evidence="28" type="ORF">GTA08_BOTSDO01449</name>
</gene>
<feature type="binding site" evidence="21">
    <location>
        <position position="300"/>
    </location>
    <ligand>
        <name>7-phospho-2-dehydro-3-deoxy-D-arabino-heptonate</name>
        <dbReference type="ChEBI" id="CHEBI:58394"/>
    </ligand>
</feature>
<dbReference type="InterPro" id="IPR013708">
    <property type="entry name" value="Shikimate_DH-bd_N"/>
</dbReference>
<evidence type="ECO:0000256" key="5">
    <source>
        <dbReference type="ARBA" id="ARBA00022490"/>
    </source>
</evidence>
<feature type="active site" description="Proton acceptor; for 3-dehydroquinate dehydratase activity" evidence="21">
    <location>
        <position position="1211"/>
    </location>
</feature>
<dbReference type="EC" id="2.5.1.19" evidence="21"/>
<dbReference type="PRINTS" id="PR01100">
    <property type="entry name" value="SHIKIMTKNASE"/>
</dbReference>
<dbReference type="NCBIfam" id="TIGR01093">
    <property type="entry name" value="aroD"/>
    <property type="match status" value="1"/>
</dbReference>
<feature type="domain" description="SDH C-terminal" evidence="26">
    <location>
        <begin position="1576"/>
        <end position="1604"/>
    </location>
</feature>
<dbReference type="InterPro" id="IPR046346">
    <property type="entry name" value="Aminoacid_DH-like_N_sf"/>
</dbReference>